<dbReference type="Proteomes" id="UP000184073">
    <property type="component" value="Unassembled WGS sequence"/>
</dbReference>
<dbReference type="Gene3D" id="3.30.390.10">
    <property type="entry name" value="Enolase-like, N-terminal domain"/>
    <property type="match status" value="1"/>
</dbReference>
<dbReference type="InterPro" id="IPR029017">
    <property type="entry name" value="Enolase-like_N"/>
</dbReference>
<dbReference type="GeneID" id="63725013"/>
<dbReference type="InterPro" id="IPR029065">
    <property type="entry name" value="Enolase_C-like"/>
</dbReference>
<sequence>MSARRSSGADTAPYSAGAYHLSGGHAITRYDVTFVRITTDTGIEGWDESTPFDRYNASHDGGIRAAIAEIAPKIFSLDPRKVDRISDAMDAARLDVEGTRKYIADSRAAGYTVFSVKIGSDPVANAIQVQAALDDQTHGEHFLVDANGRMVVESAVRMLKLLPGGLDFVHEAPIATYRESISLCRRTNVPIIFDDLASNETTLAQVIADDAIDGIGLEISRTDGLTVSPLTRSPNKLFN</sequence>
<keyword evidence="4" id="KW-1185">Reference proteome</keyword>
<evidence type="ECO:0000313" key="3">
    <source>
        <dbReference type="EMBL" id="OJI95778.1"/>
    </source>
</evidence>
<reference evidence="4" key="1">
    <citation type="journal article" date="2017" name="Genome Biol.">
        <title>Comparative genomics reveals high biological diversity and specific adaptations in the industrially and medically important fungal genus Aspergillus.</title>
        <authorList>
            <person name="de Vries R.P."/>
            <person name="Riley R."/>
            <person name="Wiebenga A."/>
            <person name="Aguilar-Osorio G."/>
            <person name="Amillis S."/>
            <person name="Uchima C.A."/>
            <person name="Anderluh G."/>
            <person name="Asadollahi M."/>
            <person name="Askin M."/>
            <person name="Barry K."/>
            <person name="Battaglia E."/>
            <person name="Bayram O."/>
            <person name="Benocci T."/>
            <person name="Braus-Stromeyer S.A."/>
            <person name="Caldana C."/>
            <person name="Canovas D."/>
            <person name="Cerqueira G.C."/>
            <person name="Chen F."/>
            <person name="Chen W."/>
            <person name="Choi C."/>
            <person name="Clum A."/>
            <person name="Dos Santos R.A."/>
            <person name="Damasio A.R."/>
            <person name="Diallinas G."/>
            <person name="Emri T."/>
            <person name="Fekete E."/>
            <person name="Flipphi M."/>
            <person name="Freyberg S."/>
            <person name="Gallo A."/>
            <person name="Gournas C."/>
            <person name="Habgood R."/>
            <person name="Hainaut M."/>
            <person name="Harispe M.L."/>
            <person name="Henrissat B."/>
            <person name="Hilden K.S."/>
            <person name="Hope R."/>
            <person name="Hossain A."/>
            <person name="Karabika E."/>
            <person name="Karaffa L."/>
            <person name="Karanyi Z."/>
            <person name="Krasevec N."/>
            <person name="Kuo A."/>
            <person name="Kusch H."/>
            <person name="LaButti K."/>
            <person name="Lagendijk E.L."/>
            <person name="Lapidus A."/>
            <person name="Levasseur A."/>
            <person name="Lindquist E."/>
            <person name="Lipzen A."/>
            <person name="Logrieco A.F."/>
            <person name="MacCabe A."/>
            <person name="Maekelae M.R."/>
            <person name="Malavazi I."/>
            <person name="Melin P."/>
            <person name="Meyer V."/>
            <person name="Mielnichuk N."/>
            <person name="Miskei M."/>
            <person name="Molnar A.P."/>
            <person name="Mule G."/>
            <person name="Ngan C.Y."/>
            <person name="Orejas M."/>
            <person name="Orosz E."/>
            <person name="Ouedraogo J.P."/>
            <person name="Overkamp K.M."/>
            <person name="Park H.-S."/>
            <person name="Perrone G."/>
            <person name="Piumi F."/>
            <person name="Punt P.J."/>
            <person name="Ram A.F."/>
            <person name="Ramon A."/>
            <person name="Rauscher S."/>
            <person name="Record E."/>
            <person name="Riano-Pachon D.M."/>
            <person name="Robert V."/>
            <person name="Roehrig J."/>
            <person name="Ruller R."/>
            <person name="Salamov A."/>
            <person name="Salih N.S."/>
            <person name="Samson R.A."/>
            <person name="Sandor E."/>
            <person name="Sanguinetti M."/>
            <person name="Schuetze T."/>
            <person name="Sepcic K."/>
            <person name="Shelest E."/>
            <person name="Sherlock G."/>
            <person name="Sophianopoulou V."/>
            <person name="Squina F.M."/>
            <person name="Sun H."/>
            <person name="Susca A."/>
            <person name="Todd R.B."/>
            <person name="Tsang A."/>
            <person name="Unkles S.E."/>
            <person name="van de Wiele N."/>
            <person name="van Rossen-Uffink D."/>
            <person name="Oliveira J.V."/>
            <person name="Vesth T.C."/>
            <person name="Visser J."/>
            <person name="Yu J.-H."/>
            <person name="Zhou M."/>
            <person name="Andersen M.R."/>
            <person name="Archer D.B."/>
            <person name="Baker S.E."/>
            <person name="Benoit I."/>
            <person name="Brakhage A.A."/>
            <person name="Braus G.H."/>
            <person name="Fischer R."/>
            <person name="Frisvad J.C."/>
            <person name="Goldman G.H."/>
            <person name="Houbraken J."/>
            <person name="Oakley B."/>
            <person name="Pocsi I."/>
            <person name="Scazzocchio C."/>
            <person name="Seiboth B."/>
            <person name="vanKuyk P.A."/>
            <person name="Wortman J."/>
            <person name="Dyer P.S."/>
            <person name="Grigoriev I.V."/>
        </authorList>
    </citation>
    <scope>NUCLEOTIDE SEQUENCE [LARGE SCALE GENOMIC DNA]</scope>
    <source>
        <strain evidence="4">CBS 583.65</strain>
    </source>
</reference>
<dbReference type="Pfam" id="PF13378">
    <property type="entry name" value="MR_MLE_C"/>
    <property type="match status" value="1"/>
</dbReference>
<accession>A0A1L9P2Q0</accession>
<protein>
    <recommendedName>
        <fullName evidence="2">Enolase C-terminal domain-containing protein</fullName>
    </recommendedName>
</protein>
<dbReference type="VEuPathDB" id="FungiDB:ASPVEDRAFT_22817"/>
<dbReference type="OrthoDB" id="2943660at2759"/>
<proteinExistence type="predicted"/>
<evidence type="ECO:0000256" key="1">
    <source>
        <dbReference type="ARBA" id="ARBA00001946"/>
    </source>
</evidence>
<dbReference type="STRING" id="1036611.A0A1L9P2Q0"/>
<evidence type="ECO:0000313" key="4">
    <source>
        <dbReference type="Proteomes" id="UP000184073"/>
    </source>
</evidence>
<dbReference type="Gene3D" id="3.20.20.120">
    <property type="entry name" value="Enolase-like C-terminal domain"/>
    <property type="match status" value="1"/>
</dbReference>
<organism evidence="3 4">
    <name type="scientific">Aspergillus versicolor CBS 583.65</name>
    <dbReference type="NCBI Taxonomy" id="1036611"/>
    <lineage>
        <taxon>Eukaryota</taxon>
        <taxon>Fungi</taxon>
        <taxon>Dikarya</taxon>
        <taxon>Ascomycota</taxon>
        <taxon>Pezizomycotina</taxon>
        <taxon>Eurotiomycetes</taxon>
        <taxon>Eurotiomycetidae</taxon>
        <taxon>Eurotiales</taxon>
        <taxon>Aspergillaceae</taxon>
        <taxon>Aspergillus</taxon>
        <taxon>Aspergillus subgen. Nidulantes</taxon>
    </lineage>
</organism>
<gene>
    <name evidence="3" type="ORF">ASPVEDRAFT_22817</name>
</gene>
<name>A0A1L9P2Q0_ASPVE</name>
<feature type="domain" description="Enolase C-terminal" evidence="2">
    <location>
        <begin position="105"/>
        <end position="226"/>
    </location>
</feature>
<dbReference type="AlphaFoldDB" id="A0A1L9P2Q0"/>
<evidence type="ECO:0000259" key="2">
    <source>
        <dbReference type="Pfam" id="PF13378"/>
    </source>
</evidence>
<dbReference type="InterPro" id="IPR036849">
    <property type="entry name" value="Enolase-like_C_sf"/>
</dbReference>
<dbReference type="RefSeq" id="XP_040661541.1">
    <property type="nucleotide sequence ID" value="XM_040809502.1"/>
</dbReference>
<dbReference type="SUPFAM" id="SSF54826">
    <property type="entry name" value="Enolase N-terminal domain-like"/>
    <property type="match status" value="1"/>
</dbReference>
<dbReference type="EMBL" id="KV878125">
    <property type="protein sequence ID" value="OJI95778.1"/>
    <property type="molecule type" value="Genomic_DNA"/>
</dbReference>
<dbReference type="SUPFAM" id="SSF51604">
    <property type="entry name" value="Enolase C-terminal domain-like"/>
    <property type="match status" value="1"/>
</dbReference>
<comment type="cofactor">
    <cofactor evidence="1">
        <name>Mg(2+)</name>
        <dbReference type="ChEBI" id="CHEBI:18420"/>
    </cofactor>
</comment>